<gene>
    <name evidence="2" type="ORF">IAD26_07565</name>
</gene>
<name>A0A9D1N1K2_9CLOT</name>
<reference evidence="2" key="2">
    <citation type="journal article" date="2021" name="PeerJ">
        <title>Extensive microbial diversity within the chicken gut microbiome revealed by metagenomics and culture.</title>
        <authorList>
            <person name="Gilroy R."/>
            <person name="Ravi A."/>
            <person name="Getino M."/>
            <person name="Pursley I."/>
            <person name="Horton D.L."/>
            <person name="Alikhan N.F."/>
            <person name="Baker D."/>
            <person name="Gharbi K."/>
            <person name="Hall N."/>
            <person name="Watson M."/>
            <person name="Adriaenssens E.M."/>
            <person name="Foster-Nyarko E."/>
            <person name="Jarju S."/>
            <person name="Secka A."/>
            <person name="Antonio M."/>
            <person name="Oren A."/>
            <person name="Chaudhuri R.R."/>
            <person name="La Ragione R."/>
            <person name="Hildebrand F."/>
            <person name="Pallen M.J."/>
        </authorList>
    </citation>
    <scope>NUCLEOTIDE SEQUENCE</scope>
    <source>
        <strain evidence="2">CHK154-7741</strain>
    </source>
</reference>
<organism evidence="2 3">
    <name type="scientific">Candidatus Limenecus avicola</name>
    <dbReference type="NCBI Taxonomy" id="2840847"/>
    <lineage>
        <taxon>Bacteria</taxon>
        <taxon>Bacillati</taxon>
        <taxon>Bacillota</taxon>
        <taxon>Clostridia</taxon>
        <taxon>Eubacteriales</taxon>
        <taxon>Clostridiaceae</taxon>
        <taxon>Clostridiaceae incertae sedis</taxon>
        <taxon>Candidatus Limenecus</taxon>
    </lineage>
</organism>
<proteinExistence type="predicted"/>
<evidence type="ECO:0000256" key="1">
    <source>
        <dbReference type="SAM" id="Phobius"/>
    </source>
</evidence>
<keyword evidence="1" id="KW-1133">Transmembrane helix</keyword>
<reference evidence="2" key="1">
    <citation type="submission" date="2020-10" db="EMBL/GenBank/DDBJ databases">
        <authorList>
            <person name="Gilroy R."/>
        </authorList>
    </citation>
    <scope>NUCLEOTIDE SEQUENCE</scope>
    <source>
        <strain evidence="2">CHK154-7741</strain>
    </source>
</reference>
<feature type="transmembrane region" description="Helical" evidence="1">
    <location>
        <begin position="7"/>
        <end position="28"/>
    </location>
</feature>
<comment type="caution">
    <text evidence="2">The sequence shown here is derived from an EMBL/GenBank/DDBJ whole genome shotgun (WGS) entry which is preliminary data.</text>
</comment>
<feature type="transmembrane region" description="Helical" evidence="1">
    <location>
        <begin position="34"/>
        <end position="53"/>
    </location>
</feature>
<sequence length="102" mass="11707">MIFIFKLFLCLLLTPIIGVGVIIVLLNFELNWQVVLYLLTALIVYVGMLYIVFAKTSKKAKFIYVILFMIFMSMSRMLPYIKHAIDVDACIDSGICSEKKCK</sequence>
<keyword evidence="1" id="KW-0472">Membrane</keyword>
<keyword evidence="1" id="KW-0812">Transmembrane</keyword>
<dbReference type="EMBL" id="DVOD01000055">
    <property type="protein sequence ID" value="HIU92973.1"/>
    <property type="molecule type" value="Genomic_DNA"/>
</dbReference>
<feature type="transmembrane region" description="Helical" evidence="1">
    <location>
        <begin position="62"/>
        <end position="81"/>
    </location>
</feature>
<dbReference type="Proteomes" id="UP000886748">
    <property type="component" value="Unassembled WGS sequence"/>
</dbReference>
<accession>A0A9D1N1K2</accession>
<protein>
    <submittedName>
        <fullName evidence="2">Uncharacterized protein</fullName>
    </submittedName>
</protein>
<dbReference type="AlphaFoldDB" id="A0A9D1N1K2"/>
<evidence type="ECO:0000313" key="3">
    <source>
        <dbReference type="Proteomes" id="UP000886748"/>
    </source>
</evidence>
<evidence type="ECO:0000313" key="2">
    <source>
        <dbReference type="EMBL" id="HIU92973.1"/>
    </source>
</evidence>